<dbReference type="AlphaFoldDB" id="X0TSJ9"/>
<dbReference type="PANTHER" id="PTHR30576">
    <property type="entry name" value="COLANIC BIOSYNTHESIS UDP-GLUCOSE LIPID CARRIER TRANSFERASE"/>
    <property type="match status" value="1"/>
</dbReference>
<name>X0TSJ9_9ZZZZ</name>
<proteinExistence type="predicted"/>
<dbReference type="Pfam" id="PF02397">
    <property type="entry name" value="Bac_transf"/>
    <property type="match status" value="1"/>
</dbReference>
<dbReference type="GO" id="GO:0016780">
    <property type="term" value="F:phosphotransferase activity, for other substituted phosphate groups"/>
    <property type="evidence" value="ECO:0007669"/>
    <property type="project" value="TreeGrafter"/>
</dbReference>
<dbReference type="InterPro" id="IPR003362">
    <property type="entry name" value="Bact_transf"/>
</dbReference>
<accession>X0TSJ9</accession>
<comment type="caution">
    <text evidence="2">The sequence shown here is derived from an EMBL/GenBank/DDBJ whole genome shotgun (WGS) entry which is preliminary data.</text>
</comment>
<gene>
    <name evidence="2" type="ORF">S01H1_20964</name>
</gene>
<protein>
    <recommendedName>
        <fullName evidence="1">Bacterial sugar transferase domain-containing protein</fullName>
    </recommendedName>
</protein>
<sequence length="81" mass="9160">MIASSDQEFGLKQATENDPRITKVGRILRAMGLDELPQLLNILWGEMSFVGPRSLAIGEIVKDEKGRVVKYEDVPGFWERL</sequence>
<dbReference type="EMBL" id="BARS01011549">
    <property type="protein sequence ID" value="GAF91152.1"/>
    <property type="molecule type" value="Genomic_DNA"/>
</dbReference>
<dbReference type="PANTHER" id="PTHR30576:SF0">
    <property type="entry name" value="UNDECAPRENYL-PHOSPHATE N-ACETYLGALACTOSAMINYL 1-PHOSPHATE TRANSFERASE-RELATED"/>
    <property type="match status" value="1"/>
</dbReference>
<organism evidence="2">
    <name type="scientific">marine sediment metagenome</name>
    <dbReference type="NCBI Taxonomy" id="412755"/>
    <lineage>
        <taxon>unclassified sequences</taxon>
        <taxon>metagenomes</taxon>
        <taxon>ecological metagenomes</taxon>
    </lineage>
</organism>
<feature type="domain" description="Bacterial sugar transferase" evidence="1">
    <location>
        <begin position="1"/>
        <end position="59"/>
    </location>
</feature>
<feature type="non-terminal residue" evidence="2">
    <location>
        <position position="81"/>
    </location>
</feature>
<reference evidence="2" key="1">
    <citation type="journal article" date="2014" name="Front. Microbiol.">
        <title>High frequency of phylogenetically diverse reductive dehalogenase-homologous genes in deep subseafloor sedimentary metagenomes.</title>
        <authorList>
            <person name="Kawai M."/>
            <person name="Futagami T."/>
            <person name="Toyoda A."/>
            <person name="Takaki Y."/>
            <person name="Nishi S."/>
            <person name="Hori S."/>
            <person name="Arai W."/>
            <person name="Tsubouchi T."/>
            <person name="Morono Y."/>
            <person name="Uchiyama I."/>
            <person name="Ito T."/>
            <person name="Fujiyama A."/>
            <person name="Inagaki F."/>
            <person name="Takami H."/>
        </authorList>
    </citation>
    <scope>NUCLEOTIDE SEQUENCE</scope>
    <source>
        <strain evidence="2">Expedition CK06-06</strain>
    </source>
</reference>
<evidence type="ECO:0000313" key="2">
    <source>
        <dbReference type="EMBL" id="GAF91152.1"/>
    </source>
</evidence>
<evidence type="ECO:0000259" key="1">
    <source>
        <dbReference type="Pfam" id="PF02397"/>
    </source>
</evidence>